<dbReference type="SUPFAM" id="SSF53927">
    <property type="entry name" value="Cytidine deaminase-like"/>
    <property type="match status" value="1"/>
</dbReference>
<dbReference type="CDD" id="cd01284">
    <property type="entry name" value="Riboflavin_deaminase-reductase"/>
    <property type="match status" value="1"/>
</dbReference>
<dbReference type="GO" id="GO:0008835">
    <property type="term" value="F:diaminohydroxyphosphoribosylaminopyrimidine deaminase activity"/>
    <property type="evidence" value="ECO:0007669"/>
    <property type="project" value="InterPro"/>
</dbReference>
<evidence type="ECO:0000256" key="2">
    <source>
        <dbReference type="ARBA" id="ARBA00013173"/>
    </source>
</evidence>
<evidence type="ECO:0000259" key="6">
    <source>
        <dbReference type="PROSITE" id="PS51747"/>
    </source>
</evidence>
<dbReference type="Gene3D" id="3.40.430.10">
    <property type="entry name" value="Dihydrofolate Reductase, subunit A"/>
    <property type="match status" value="1"/>
</dbReference>
<keyword evidence="7" id="KW-0378">Hydrolase</keyword>
<dbReference type="GO" id="GO:0009231">
    <property type="term" value="P:riboflavin biosynthetic process"/>
    <property type="evidence" value="ECO:0007669"/>
    <property type="project" value="UniProtKB-UniPathway"/>
</dbReference>
<dbReference type="InterPro" id="IPR024072">
    <property type="entry name" value="DHFR-like_dom_sf"/>
</dbReference>
<dbReference type="Pfam" id="PF00383">
    <property type="entry name" value="dCMP_cyt_deam_1"/>
    <property type="match status" value="1"/>
</dbReference>
<dbReference type="Pfam" id="PF01872">
    <property type="entry name" value="RibD_C"/>
    <property type="match status" value="1"/>
</dbReference>
<dbReference type="UniPathway" id="UPA00275">
    <property type="reaction ID" value="UER00402"/>
</dbReference>
<proteinExistence type="predicted"/>
<accession>A0A3B0RVB0</accession>
<evidence type="ECO:0000256" key="5">
    <source>
        <dbReference type="ARBA" id="ARBA00023268"/>
    </source>
</evidence>
<dbReference type="PIRSF" id="PIRSF006769">
    <property type="entry name" value="RibD"/>
    <property type="match status" value="1"/>
</dbReference>
<comment type="pathway">
    <text evidence="1">Cofactor biosynthesis; riboflavin biosynthesis; 5-amino-6-(D-ribitylamino)uracil from GTP: step 3/4.</text>
</comment>
<gene>
    <name evidence="7" type="ORF">MNBD_ACTINO01-1399</name>
</gene>
<keyword evidence="3" id="KW-0521">NADP</keyword>
<evidence type="ECO:0000256" key="4">
    <source>
        <dbReference type="ARBA" id="ARBA00023002"/>
    </source>
</evidence>
<dbReference type="SUPFAM" id="SSF53597">
    <property type="entry name" value="Dihydrofolate reductase-like"/>
    <property type="match status" value="1"/>
</dbReference>
<dbReference type="Gene3D" id="3.40.140.10">
    <property type="entry name" value="Cytidine Deaminase, domain 2"/>
    <property type="match status" value="1"/>
</dbReference>
<keyword evidence="4 7" id="KW-0560">Oxidoreductase</keyword>
<dbReference type="InterPro" id="IPR050765">
    <property type="entry name" value="Riboflavin_Biosynth_HTPR"/>
</dbReference>
<dbReference type="InterPro" id="IPR016193">
    <property type="entry name" value="Cytidine_deaminase-like"/>
</dbReference>
<dbReference type="EC" id="1.1.1.193" evidence="2"/>
<protein>
    <recommendedName>
        <fullName evidence="2">5-amino-6-(5-phosphoribosylamino)uracil reductase</fullName>
        <ecNumber evidence="2">1.1.1.193</ecNumber>
    </recommendedName>
</protein>
<dbReference type="InterPro" id="IPR004794">
    <property type="entry name" value="Eubact_RibD"/>
</dbReference>
<dbReference type="PROSITE" id="PS51747">
    <property type="entry name" value="CYT_DCMP_DEAMINASES_2"/>
    <property type="match status" value="1"/>
</dbReference>
<sequence>MKVRMEERGRLMRRAVDNQLDGTDVDQLMRRALQATATTLPHPNPRVGAVIVNPQGAVLSVAAHEGPGTPHAERLALEGLDDVSGHTMIVTLEPCDHHGRTPPCTDAIIDAGISRVIVGTRDPDAQVRGAGIKRLRDAGIDVIESDLSPVIEANDPVYFANRRAGTPFVTLKLAMTLDGQIAAADATSQWITQLPARRDAHRLRAAHDAVLVGAGTLRNDDPQLTVRLDGYDGPQPRPVILKGSSELPAMARLSGRNPLVIQGTEASGAAIEGVLDRLGDEGIRSVLVEGGARIARSFLDSGEVDELVVYIGAKLAAGTGLPAVGGVFATIAEAIPLEITDVRSIGSDVRIIAHLGGRN</sequence>
<name>A0A3B0RVB0_9ZZZZ</name>
<dbReference type="InterPro" id="IPR002125">
    <property type="entry name" value="CMP_dCMP_dom"/>
</dbReference>
<dbReference type="GO" id="GO:0008703">
    <property type="term" value="F:5-amino-6-(5-phosphoribosylamino)uracil reductase activity"/>
    <property type="evidence" value="ECO:0007669"/>
    <property type="project" value="UniProtKB-EC"/>
</dbReference>
<dbReference type="InterPro" id="IPR002734">
    <property type="entry name" value="RibDG_C"/>
</dbReference>
<dbReference type="NCBIfam" id="TIGR00326">
    <property type="entry name" value="eubact_ribD"/>
    <property type="match status" value="1"/>
</dbReference>
<organism evidence="7">
    <name type="scientific">hydrothermal vent metagenome</name>
    <dbReference type="NCBI Taxonomy" id="652676"/>
    <lineage>
        <taxon>unclassified sequences</taxon>
        <taxon>metagenomes</taxon>
        <taxon>ecological metagenomes</taxon>
    </lineage>
</organism>
<dbReference type="AlphaFoldDB" id="A0A3B0RVB0"/>
<evidence type="ECO:0000313" key="7">
    <source>
        <dbReference type="EMBL" id="VAV97410.1"/>
    </source>
</evidence>
<evidence type="ECO:0000256" key="1">
    <source>
        <dbReference type="ARBA" id="ARBA00004910"/>
    </source>
</evidence>
<keyword evidence="5" id="KW-0511">Multifunctional enzyme</keyword>
<feature type="domain" description="CMP/dCMP-type deaminase" evidence="6">
    <location>
        <begin position="23"/>
        <end position="142"/>
    </location>
</feature>
<dbReference type="EMBL" id="UOEI01000207">
    <property type="protein sequence ID" value="VAV97410.1"/>
    <property type="molecule type" value="Genomic_DNA"/>
</dbReference>
<dbReference type="PANTHER" id="PTHR38011:SF7">
    <property type="entry name" value="2,5-DIAMINO-6-RIBOSYLAMINO-4(3H)-PYRIMIDINONE 5'-PHOSPHATE REDUCTASE"/>
    <property type="match status" value="1"/>
</dbReference>
<dbReference type="PANTHER" id="PTHR38011">
    <property type="entry name" value="DIHYDROFOLATE REDUCTASE FAMILY PROTEIN (AFU_ORTHOLOGUE AFUA_8G06820)"/>
    <property type="match status" value="1"/>
</dbReference>
<evidence type="ECO:0000256" key="3">
    <source>
        <dbReference type="ARBA" id="ARBA00022857"/>
    </source>
</evidence>
<reference evidence="7" key="1">
    <citation type="submission" date="2018-06" db="EMBL/GenBank/DDBJ databases">
        <authorList>
            <person name="Zhirakovskaya E."/>
        </authorList>
    </citation>
    <scope>NUCLEOTIDE SEQUENCE</scope>
</reference>